<proteinExistence type="predicted"/>
<feature type="non-terminal residue" evidence="1">
    <location>
        <position position="64"/>
    </location>
</feature>
<comment type="caution">
    <text evidence="1">The sequence shown here is derived from an EMBL/GenBank/DDBJ whole genome shotgun (WGS) entry which is preliminary data.</text>
</comment>
<protein>
    <recommendedName>
        <fullName evidence="2">Reverse transcriptase</fullName>
    </recommendedName>
</protein>
<reference evidence="1" key="1">
    <citation type="submission" date="2020-06" db="EMBL/GenBank/DDBJ databases">
        <authorList>
            <person name="Li T."/>
            <person name="Hu X."/>
            <person name="Zhang T."/>
            <person name="Song X."/>
            <person name="Zhang H."/>
            <person name="Dai N."/>
            <person name="Sheng W."/>
            <person name="Hou X."/>
            <person name="Wei L."/>
        </authorList>
    </citation>
    <scope>NUCLEOTIDE SEQUENCE</scope>
    <source>
        <strain evidence="1">G01</strain>
        <tissue evidence="1">Leaf</tissue>
    </source>
</reference>
<sequence length="64" mass="7769">MENWMKRSIWINLKVFKRDGAKAQGMPLETFHYGLKQSSRQWYYRFHRAITSIGFTMIEEDHCV</sequence>
<evidence type="ECO:0000313" key="1">
    <source>
        <dbReference type="EMBL" id="KAL0307740.1"/>
    </source>
</evidence>
<name>A0AAW2KL60_9LAMI</name>
<organism evidence="1">
    <name type="scientific">Sesamum angustifolium</name>
    <dbReference type="NCBI Taxonomy" id="2727405"/>
    <lineage>
        <taxon>Eukaryota</taxon>
        <taxon>Viridiplantae</taxon>
        <taxon>Streptophyta</taxon>
        <taxon>Embryophyta</taxon>
        <taxon>Tracheophyta</taxon>
        <taxon>Spermatophyta</taxon>
        <taxon>Magnoliopsida</taxon>
        <taxon>eudicotyledons</taxon>
        <taxon>Gunneridae</taxon>
        <taxon>Pentapetalae</taxon>
        <taxon>asterids</taxon>
        <taxon>lamiids</taxon>
        <taxon>Lamiales</taxon>
        <taxon>Pedaliaceae</taxon>
        <taxon>Sesamum</taxon>
    </lineage>
</organism>
<reference evidence="1" key="2">
    <citation type="journal article" date="2024" name="Plant">
        <title>Genomic evolution and insights into agronomic trait innovations of Sesamum species.</title>
        <authorList>
            <person name="Miao H."/>
            <person name="Wang L."/>
            <person name="Qu L."/>
            <person name="Liu H."/>
            <person name="Sun Y."/>
            <person name="Le M."/>
            <person name="Wang Q."/>
            <person name="Wei S."/>
            <person name="Zheng Y."/>
            <person name="Lin W."/>
            <person name="Duan Y."/>
            <person name="Cao H."/>
            <person name="Xiong S."/>
            <person name="Wang X."/>
            <person name="Wei L."/>
            <person name="Li C."/>
            <person name="Ma Q."/>
            <person name="Ju M."/>
            <person name="Zhao R."/>
            <person name="Li G."/>
            <person name="Mu C."/>
            <person name="Tian Q."/>
            <person name="Mei H."/>
            <person name="Zhang T."/>
            <person name="Gao T."/>
            <person name="Zhang H."/>
        </authorList>
    </citation>
    <scope>NUCLEOTIDE SEQUENCE</scope>
    <source>
        <strain evidence="1">G01</strain>
    </source>
</reference>
<dbReference type="EMBL" id="JACGWK010000069">
    <property type="protein sequence ID" value="KAL0307740.1"/>
    <property type="molecule type" value="Genomic_DNA"/>
</dbReference>
<dbReference type="AlphaFoldDB" id="A0AAW2KL60"/>
<evidence type="ECO:0008006" key="2">
    <source>
        <dbReference type="Google" id="ProtNLM"/>
    </source>
</evidence>
<gene>
    <name evidence="1" type="ORF">Sangu_2492100</name>
</gene>
<accession>A0AAW2KL60</accession>